<protein>
    <submittedName>
        <fullName evidence="6">AcrR family transcriptional regulator</fullName>
    </submittedName>
</protein>
<gene>
    <name evidence="6" type="ORF">JOD17_003206</name>
</gene>
<accession>A0ABS2PFI6</accession>
<dbReference type="RefSeq" id="WP_204698853.1">
    <property type="nucleotide sequence ID" value="NZ_JAFBEC010000009.1"/>
</dbReference>
<keyword evidence="3" id="KW-0804">Transcription</keyword>
<dbReference type="EMBL" id="JAFBEC010000009">
    <property type="protein sequence ID" value="MBM7634106.1"/>
    <property type="molecule type" value="Genomic_DNA"/>
</dbReference>
<keyword evidence="1" id="KW-0805">Transcription regulation</keyword>
<evidence type="ECO:0000256" key="1">
    <source>
        <dbReference type="ARBA" id="ARBA00023015"/>
    </source>
</evidence>
<dbReference type="PANTHER" id="PTHR30055:SF234">
    <property type="entry name" value="HTH-TYPE TRANSCRIPTIONAL REGULATOR BETI"/>
    <property type="match status" value="1"/>
</dbReference>
<proteinExistence type="predicted"/>
<name>A0ABS2PFI6_9BACL</name>
<evidence type="ECO:0000259" key="5">
    <source>
        <dbReference type="PROSITE" id="PS50977"/>
    </source>
</evidence>
<dbReference type="PROSITE" id="PS50977">
    <property type="entry name" value="HTH_TETR_2"/>
    <property type="match status" value="1"/>
</dbReference>
<evidence type="ECO:0000313" key="7">
    <source>
        <dbReference type="Proteomes" id="UP000741863"/>
    </source>
</evidence>
<dbReference type="Pfam" id="PF00440">
    <property type="entry name" value="TetR_N"/>
    <property type="match status" value="1"/>
</dbReference>
<evidence type="ECO:0000256" key="2">
    <source>
        <dbReference type="ARBA" id="ARBA00023125"/>
    </source>
</evidence>
<dbReference type="PRINTS" id="PR00455">
    <property type="entry name" value="HTHTETR"/>
</dbReference>
<keyword evidence="7" id="KW-1185">Reference proteome</keyword>
<organism evidence="6 7">
    <name type="scientific">Geomicrobium sediminis</name>
    <dbReference type="NCBI Taxonomy" id="1347788"/>
    <lineage>
        <taxon>Bacteria</taxon>
        <taxon>Bacillati</taxon>
        <taxon>Bacillota</taxon>
        <taxon>Bacilli</taxon>
        <taxon>Bacillales</taxon>
        <taxon>Geomicrobium</taxon>
    </lineage>
</organism>
<dbReference type="InterPro" id="IPR036271">
    <property type="entry name" value="Tet_transcr_reg_TetR-rel_C_sf"/>
</dbReference>
<sequence length="190" mass="22203">MAKRSLNNEEIYEAAEAVLLQEGYKAFHFKLLADRLQVGRSTIYEYFTNKEELVTSYMVHKMSRFYEEIKSINVHGHASKRLEEIIRLLMKFTQIHLIIETTPHVNADISEKVKKNLMMLWRARNDIFQLIETAIVEGQEAGEIKQELPATMITDLIFNAVRLNQRYYDHPLEVGTLLYHVIFNGIGTEK</sequence>
<reference evidence="6 7" key="1">
    <citation type="submission" date="2021-01" db="EMBL/GenBank/DDBJ databases">
        <title>Genomic Encyclopedia of Type Strains, Phase IV (KMG-IV): sequencing the most valuable type-strain genomes for metagenomic binning, comparative biology and taxonomic classification.</title>
        <authorList>
            <person name="Goeker M."/>
        </authorList>
    </citation>
    <scope>NUCLEOTIDE SEQUENCE [LARGE SCALE GENOMIC DNA]</scope>
    <source>
        <strain evidence="6 7">DSM 25540</strain>
    </source>
</reference>
<dbReference type="InterPro" id="IPR050109">
    <property type="entry name" value="HTH-type_TetR-like_transc_reg"/>
</dbReference>
<evidence type="ECO:0000256" key="4">
    <source>
        <dbReference type="PROSITE-ProRule" id="PRU00335"/>
    </source>
</evidence>
<keyword evidence="2 4" id="KW-0238">DNA-binding</keyword>
<evidence type="ECO:0000256" key="3">
    <source>
        <dbReference type="ARBA" id="ARBA00023163"/>
    </source>
</evidence>
<feature type="DNA-binding region" description="H-T-H motif" evidence="4">
    <location>
        <begin position="28"/>
        <end position="47"/>
    </location>
</feature>
<dbReference type="SUPFAM" id="SSF46689">
    <property type="entry name" value="Homeodomain-like"/>
    <property type="match status" value="1"/>
</dbReference>
<evidence type="ECO:0000313" key="6">
    <source>
        <dbReference type="EMBL" id="MBM7634106.1"/>
    </source>
</evidence>
<dbReference type="InterPro" id="IPR009057">
    <property type="entry name" value="Homeodomain-like_sf"/>
</dbReference>
<dbReference type="PANTHER" id="PTHR30055">
    <property type="entry name" value="HTH-TYPE TRANSCRIPTIONAL REGULATOR RUTR"/>
    <property type="match status" value="1"/>
</dbReference>
<dbReference type="Gene3D" id="1.10.357.10">
    <property type="entry name" value="Tetracycline Repressor, domain 2"/>
    <property type="match status" value="1"/>
</dbReference>
<feature type="domain" description="HTH tetR-type" evidence="5">
    <location>
        <begin position="5"/>
        <end position="65"/>
    </location>
</feature>
<dbReference type="Gene3D" id="1.10.10.60">
    <property type="entry name" value="Homeodomain-like"/>
    <property type="match status" value="1"/>
</dbReference>
<dbReference type="SUPFAM" id="SSF48498">
    <property type="entry name" value="Tetracyclin repressor-like, C-terminal domain"/>
    <property type="match status" value="1"/>
</dbReference>
<comment type="caution">
    <text evidence="6">The sequence shown here is derived from an EMBL/GenBank/DDBJ whole genome shotgun (WGS) entry which is preliminary data.</text>
</comment>
<dbReference type="InterPro" id="IPR001647">
    <property type="entry name" value="HTH_TetR"/>
</dbReference>
<dbReference type="Proteomes" id="UP000741863">
    <property type="component" value="Unassembled WGS sequence"/>
</dbReference>